<protein>
    <submittedName>
        <fullName evidence="2">AbrB/MazE/SpoVT family DNA-binding domain-containing protein</fullName>
    </submittedName>
</protein>
<dbReference type="GeneID" id="97608622"/>
<dbReference type="SUPFAM" id="SSF89447">
    <property type="entry name" value="AbrB/MazE/MraZ-like"/>
    <property type="match status" value="1"/>
</dbReference>
<sequence>MSSSVIEQDGKITIPQNIIEKLGVARGDEVEIEIVGSNLLIRLKKNSYNSIISLKGCIQDNKTDPLTLKSIWKM</sequence>
<dbReference type="RefSeq" id="WP_109942509.1">
    <property type="nucleotide sequence ID" value="NZ_CP176366.1"/>
</dbReference>
<name>A0A2V2MVU4_9EURY</name>
<dbReference type="Gene3D" id="2.10.260.10">
    <property type="match status" value="1"/>
</dbReference>
<feature type="domain" description="SpoVT-AbrB" evidence="1">
    <location>
        <begin position="12"/>
        <end position="46"/>
    </location>
</feature>
<proteinExistence type="predicted"/>
<evidence type="ECO:0000313" key="3">
    <source>
        <dbReference type="Proteomes" id="UP000245934"/>
    </source>
</evidence>
<dbReference type="Pfam" id="PF04014">
    <property type="entry name" value="MazE_antitoxin"/>
    <property type="match status" value="1"/>
</dbReference>
<evidence type="ECO:0000259" key="1">
    <source>
        <dbReference type="Pfam" id="PF04014"/>
    </source>
</evidence>
<keyword evidence="3" id="KW-1185">Reference proteome</keyword>
<reference evidence="2 3" key="1">
    <citation type="submission" date="2018-05" db="EMBL/GenBank/DDBJ databases">
        <title>Draft genome of Methanospirillum stamsii Pt1.</title>
        <authorList>
            <person name="Dueholm M.S."/>
            <person name="Nielsen P.H."/>
            <person name="Bakmann L.F."/>
            <person name="Otzen D.E."/>
        </authorList>
    </citation>
    <scope>NUCLEOTIDE SEQUENCE [LARGE SCALE GENOMIC DNA]</scope>
    <source>
        <strain evidence="2 3">Pt1</strain>
    </source>
</reference>
<dbReference type="Proteomes" id="UP000245934">
    <property type="component" value="Unassembled WGS sequence"/>
</dbReference>
<keyword evidence="2" id="KW-0238">DNA-binding</keyword>
<organism evidence="2 3">
    <name type="scientific">Methanospirillum stamsii</name>
    <dbReference type="NCBI Taxonomy" id="1277351"/>
    <lineage>
        <taxon>Archaea</taxon>
        <taxon>Methanobacteriati</taxon>
        <taxon>Methanobacteriota</taxon>
        <taxon>Stenosarchaea group</taxon>
        <taxon>Methanomicrobia</taxon>
        <taxon>Methanomicrobiales</taxon>
        <taxon>Methanospirillaceae</taxon>
        <taxon>Methanospirillum</taxon>
    </lineage>
</organism>
<dbReference type="GO" id="GO:0003677">
    <property type="term" value="F:DNA binding"/>
    <property type="evidence" value="ECO:0007669"/>
    <property type="project" value="UniProtKB-KW"/>
</dbReference>
<dbReference type="EMBL" id="QGMZ01000076">
    <property type="protein sequence ID" value="PWR69506.1"/>
    <property type="molecule type" value="Genomic_DNA"/>
</dbReference>
<gene>
    <name evidence="2" type="ORF">DLD82_17965</name>
</gene>
<dbReference type="OrthoDB" id="369962at2157"/>
<accession>A0A2V2MVU4</accession>
<dbReference type="AlphaFoldDB" id="A0A2V2MVU4"/>
<dbReference type="InterPro" id="IPR037914">
    <property type="entry name" value="SpoVT-AbrB_sf"/>
</dbReference>
<dbReference type="InterPro" id="IPR007159">
    <property type="entry name" value="SpoVT-AbrB_dom"/>
</dbReference>
<evidence type="ECO:0000313" key="2">
    <source>
        <dbReference type="EMBL" id="PWR69506.1"/>
    </source>
</evidence>
<comment type="caution">
    <text evidence="2">The sequence shown here is derived from an EMBL/GenBank/DDBJ whole genome shotgun (WGS) entry which is preliminary data.</text>
</comment>